<evidence type="ECO:0000256" key="1">
    <source>
        <dbReference type="SAM" id="Phobius"/>
    </source>
</evidence>
<keyword evidence="1" id="KW-1133">Transmembrane helix</keyword>
<dbReference type="RefSeq" id="WP_021859686.1">
    <property type="nucleotide sequence ID" value="NZ_JACOOY010000004.1"/>
</dbReference>
<keyword evidence="3" id="KW-1185">Reference proteome</keyword>
<sequence length="146" mass="16260">MSKLTIVLLVILVVLIIACIALYFLGKRAEKKQAEQQEQLDAVKQTVSMLVIDKGRIRLKDAGFPPIVLENTPKYLRRSKVPVVKAKVGPKVMTLMCDAQVYPTIPVKKEVKATVSGIYITGVKGLRGPLETPEKKKGFFARLRNK</sequence>
<evidence type="ECO:0000313" key="2">
    <source>
        <dbReference type="EMBL" id="MBC5664408.1"/>
    </source>
</evidence>
<reference evidence="2 3" key="1">
    <citation type="submission" date="2020-08" db="EMBL/GenBank/DDBJ databases">
        <title>Genome public.</title>
        <authorList>
            <person name="Liu C."/>
            <person name="Sun Q."/>
        </authorList>
    </citation>
    <scope>NUCLEOTIDE SEQUENCE [LARGE SCALE GENOMIC DNA]</scope>
    <source>
        <strain evidence="2 3">NSJ-36</strain>
    </source>
</reference>
<evidence type="ECO:0008006" key="4">
    <source>
        <dbReference type="Google" id="ProtNLM"/>
    </source>
</evidence>
<gene>
    <name evidence="2" type="ORF">H8S07_03795</name>
</gene>
<dbReference type="Proteomes" id="UP000647235">
    <property type="component" value="Unassembled WGS sequence"/>
</dbReference>
<evidence type="ECO:0000313" key="3">
    <source>
        <dbReference type="Proteomes" id="UP000647235"/>
    </source>
</evidence>
<keyword evidence="1" id="KW-0812">Transmembrane</keyword>
<name>A0ABR7ESS7_9FIRM</name>
<dbReference type="PROSITE" id="PS51257">
    <property type="entry name" value="PROKAR_LIPOPROTEIN"/>
    <property type="match status" value="1"/>
</dbReference>
<accession>A0ABR7ESS7</accession>
<keyword evidence="1" id="KW-0472">Membrane</keyword>
<comment type="caution">
    <text evidence="2">The sequence shown here is derived from an EMBL/GenBank/DDBJ whole genome shotgun (WGS) entry which is preliminary data.</text>
</comment>
<organism evidence="2 3">
    <name type="scientific">Dorea hominis</name>
    <dbReference type="NCBI Taxonomy" id="2763040"/>
    <lineage>
        <taxon>Bacteria</taxon>
        <taxon>Bacillati</taxon>
        <taxon>Bacillota</taxon>
        <taxon>Clostridia</taxon>
        <taxon>Lachnospirales</taxon>
        <taxon>Lachnospiraceae</taxon>
        <taxon>Dorea</taxon>
    </lineage>
</organism>
<feature type="transmembrane region" description="Helical" evidence="1">
    <location>
        <begin position="6"/>
        <end position="25"/>
    </location>
</feature>
<protein>
    <recommendedName>
        <fullName evidence="4">Type II secretion system protein G</fullName>
    </recommendedName>
</protein>
<dbReference type="EMBL" id="JACOOY010000004">
    <property type="protein sequence ID" value="MBC5664408.1"/>
    <property type="molecule type" value="Genomic_DNA"/>
</dbReference>
<proteinExistence type="predicted"/>